<organism evidence="1 2">
    <name type="scientific">Paludibacter propionicigenes (strain DSM 17365 / JCM 13257 / WB4)</name>
    <dbReference type="NCBI Taxonomy" id="694427"/>
    <lineage>
        <taxon>Bacteria</taxon>
        <taxon>Pseudomonadati</taxon>
        <taxon>Bacteroidota</taxon>
        <taxon>Bacteroidia</taxon>
        <taxon>Bacteroidales</taxon>
        <taxon>Paludibacteraceae</taxon>
        <taxon>Paludibacter</taxon>
    </lineage>
</organism>
<dbReference type="OrthoDB" id="997571at2"/>
<reference evidence="1 2" key="2">
    <citation type="journal article" date="2011" name="Stand. Genomic Sci.">
        <title>Complete genome sequence of Paludibacter propionicigenes type strain (WB4).</title>
        <authorList>
            <person name="Gronow S."/>
            <person name="Munk C."/>
            <person name="Lapidus A."/>
            <person name="Nolan M."/>
            <person name="Lucas S."/>
            <person name="Hammon N."/>
            <person name="Deshpande S."/>
            <person name="Cheng J.F."/>
            <person name="Tapia R."/>
            <person name="Han C."/>
            <person name="Goodwin L."/>
            <person name="Pitluck S."/>
            <person name="Liolios K."/>
            <person name="Ivanova N."/>
            <person name="Mavromatis K."/>
            <person name="Mikhailova N."/>
            <person name="Pati A."/>
            <person name="Chen A."/>
            <person name="Palaniappan K."/>
            <person name="Land M."/>
            <person name="Hauser L."/>
            <person name="Chang Y.J."/>
            <person name="Jeffries C.D."/>
            <person name="Brambilla E."/>
            <person name="Rohde M."/>
            <person name="Goker M."/>
            <person name="Detter J.C."/>
            <person name="Woyke T."/>
            <person name="Bristow J."/>
            <person name="Eisen J.A."/>
            <person name="Markowitz V."/>
            <person name="Hugenholtz P."/>
            <person name="Kyrpides N.C."/>
            <person name="Klenk H.P."/>
        </authorList>
    </citation>
    <scope>NUCLEOTIDE SEQUENCE [LARGE SCALE GENOMIC DNA]</scope>
    <source>
        <strain evidence="2">DSM 17365 / JCM 13257 / WB4</strain>
    </source>
</reference>
<dbReference type="STRING" id="694427.Palpr_0583"/>
<sequence>MKKLLFLFLSAVLLSSCDGNFSYQEDLTTKQIVNLKINQDKWTLYSDGISKYYSSHVRMDELTSTIYNHGGVIAYIDYDDYQQVLPFVRHRADAKGNLWTTTIDYEVEKGGMTFYVTNSDFVAEAPETMYIKVILFW</sequence>
<reference key="1">
    <citation type="submission" date="2010-11" db="EMBL/GenBank/DDBJ databases">
        <title>The complete genome of Paludibacter propionicigenes DSM 17365.</title>
        <authorList>
            <consortium name="US DOE Joint Genome Institute (JGI-PGF)"/>
            <person name="Lucas S."/>
            <person name="Copeland A."/>
            <person name="Lapidus A."/>
            <person name="Bruce D."/>
            <person name="Goodwin L."/>
            <person name="Pitluck S."/>
            <person name="Kyrpides N."/>
            <person name="Mavromatis K."/>
            <person name="Ivanova N."/>
            <person name="Munk A.C."/>
            <person name="Brettin T."/>
            <person name="Detter J.C."/>
            <person name="Han C."/>
            <person name="Tapia R."/>
            <person name="Land M."/>
            <person name="Hauser L."/>
            <person name="Markowitz V."/>
            <person name="Cheng J.-F."/>
            <person name="Hugenholtz P."/>
            <person name="Woyke T."/>
            <person name="Wu D."/>
            <person name="Gronow S."/>
            <person name="Wellnitz S."/>
            <person name="Brambilla E."/>
            <person name="Klenk H.-P."/>
            <person name="Eisen J.A."/>
        </authorList>
    </citation>
    <scope>NUCLEOTIDE SEQUENCE</scope>
    <source>
        <strain>WB4</strain>
    </source>
</reference>
<keyword evidence="2" id="KW-1185">Reference proteome</keyword>
<evidence type="ECO:0000313" key="1">
    <source>
        <dbReference type="EMBL" id="ADQ78739.1"/>
    </source>
</evidence>
<dbReference type="Proteomes" id="UP000008718">
    <property type="component" value="Chromosome"/>
</dbReference>
<dbReference type="HOGENOM" id="CLU_142912_0_0_10"/>
<proteinExistence type="predicted"/>
<protein>
    <recommendedName>
        <fullName evidence="3">Lipoprotein</fullName>
    </recommendedName>
</protein>
<evidence type="ECO:0008006" key="3">
    <source>
        <dbReference type="Google" id="ProtNLM"/>
    </source>
</evidence>
<evidence type="ECO:0000313" key="2">
    <source>
        <dbReference type="Proteomes" id="UP000008718"/>
    </source>
</evidence>
<gene>
    <name evidence="1" type="ordered locus">Palpr_0583</name>
</gene>
<name>E4T1Z5_PALPW</name>
<dbReference type="eggNOG" id="ENOG5033NRC">
    <property type="taxonomic scope" value="Bacteria"/>
</dbReference>
<dbReference type="RefSeq" id="WP_013444108.1">
    <property type="nucleotide sequence ID" value="NC_014734.1"/>
</dbReference>
<dbReference type="KEGG" id="ppn:Palpr_0583"/>
<dbReference type="EMBL" id="CP002345">
    <property type="protein sequence ID" value="ADQ78739.1"/>
    <property type="molecule type" value="Genomic_DNA"/>
</dbReference>
<dbReference type="AlphaFoldDB" id="E4T1Z5"/>
<accession>E4T1Z5</accession>
<dbReference type="PROSITE" id="PS51257">
    <property type="entry name" value="PROKAR_LIPOPROTEIN"/>
    <property type="match status" value="1"/>
</dbReference>